<dbReference type="CDD" id="cd00051">
    <property type="entry name" value="EFh"/>
    <property type="match status" value="1"/>
</dbReference>
<evidence type="ECO:0000313" key="3">
    <source>
        <dbReference type="EMBL" id="EXC19753.1"/>
    </source>
</evidence>
<dbReference type="EMBL" id="KE645987">
    <property type="protein sequence ID" value="EXC66137.1"/>
    <property type="molecule type" value="Genomic_DNA"/>
</dbReference>
<dbReference type="SUPFAM" id="SSF47473">
    <property type="entry name" value="EF-hand"/>
    <property type="match status" value="1"/>
</dbReference>
<dbReference type="GO" id="GO:0005509">
    <property type="term" value="F:calcium ion binding"/>
    <property type="evidence" value="ECO:0007669"/>
    <property type="project" value="InterPro"/>
</dbReference>
<keyword evidence="1" id="KW-0106">Calcium</keyword>
<dbReference type="Proteomes" id="UP000030645">
    <property type="component" value="Unassembled WGS sequence"/>
</dbReference>
<dbReference type="PROSITE" id="PS00018">
    <property type="entry name" value="EF_HAND_1"/>
    <property type="match status" value="2"/>
</dbReference>
<evidence type="ECO:0000313" key="4">
    <source>
        <dbReference type="EMBL" id="EXC66137.1"/>
    </source>
</evidence>
<keyword evidence="5" id="KW-1185">Reference proteome</keyword>
<dbReference type="eggNOG" id="ENOG502SFD6">
    <property type="taxonomic scope" value="Eukaryota"/>
</dbReference>
<dbReference type="Pfam" id="PF13202">
    <property type="entry name" value="EF-hand_5"/>
    <property type="match status" value="1"/>
</dbReference>
<reference evidence="3" key="2">
    <citation type="submission" date="2013-06" db="EMBL/GenBank/DDBJ databases">
        <title>Draft Genome Sequence of a Mulberry Tree, Morus notabilis C.K. Schn.</title>
        <authorList>
            <person name="He N."/>
            <person name="Zhao S."/>
        </authorList>
    </citation>
    <scope>NUCLEOTIDE SEQUENCE</scope>
</reference>
<dbReference type="PROSITE" id="PS50222">
    <property type="entry name" value="EF_HAND_2"/>
    <property type="match status" value="2"/>
</dbReference>
<dbReference type="Pfam" id="PF13405">
    <property type="entry name" value="EF-hand_6"/>
    <property type="match status" value="1"/>
</dbReference>
<gene>
    <name evidence="4" type="ORF">L484_000100</name>
    <name evidence="3" type="ORF">L484_006328</name>
</gene>
<organism evidence="3 5">
    <name type="scientific">Morus notabilis</name>
    <dbReference type="NCBI Taxonomy" id="981085"/>
    <lineage>
        <taxon>Eukaryota</taxon>
        <taxon>Viridiplantae</taxon>
        <taxon>Streptophyta</taxon>
        <taxon>Embryophyta</taxon>
        <taxon>Tracheophyta</taxon>
        <taxon>Spermatophyta</taxon>
        <taxon>Magnoliopsida</taxon>
        <taxon>eudicotyledons</taxon>
        <taxon>Gunneridae</taxon>
        <taxon>Pentapetalae</taxon>
        <taxon>rosids</taxon>
        <taxon>fabids</taxon>
        <taxon>Rosales</taxon>
        <taxon>Moraceae</taxon>
        <taxon>Moreae</taxon>
        <taxon>Morus</taxon>
    </lineage>
</organism>
<dbReference type="InterPro" id="IPR002048">
    <property type="entry name" value="EF_hand_dom"/>
</dbReference>
<dbReference type="Gene3D" id="1.10.238.10">
    <property type="entry name" value="EF-hand"/>
    <property type="match status" value="1"/>
</dbReference>
<dbReference type="InterPro" id="IPR018247">
    <property type="entry name" value="EF_Hand_1_Ca_BS"/>
</dbReference>
<name>W9S022_9ROSA</name>
<proteinExistence type="predicted"/>
<protein>
    <submittedName>
        <fullName evidence="3">Putative calcium-binding protein CML10</fullName>
    </submittedName>
</protein>
<reference evidence="5" key="1">
    <citation type="submission" date="2013-01" db="EMBL/GenBank/DDBJ databases">
        <title>Draft Genome Sequence of a Mulberry Tree, Morus notabilis C.K. Schneid.</title>
        <authorList>
            <person name="He N."/>
            <person name="Zhao S."/>
        </authorList>
    </citation>
    <scope>NUCLEOTIDE SEQUENCE</scope>
</reference>
<evidence type="ECO:0000259" key="2">
    <source>
        <dbReference type="PROSITE" id="PS50222"/>
    </source>
</evidence>
<evidence type="ECO:0000313" key="5">
    <source>
        <dbReference type="Proteomes" id="UP000030645"/>
    </source>
</evidence>
<feature type="domain" description="EF-hand" evidence="2">
    <location>
        <begin position="68"/>
        <end position="96"/>
    </location>
</feature>
<feature type="domain" description="EF-hand" evidence="2">
    <location>
        <begin position="25"/>
        <end position="60"/>
    </location>
</feature>
<dbReference type="SMART" id="SM00054">
    <property type="entry name" value="EFh"/>
    <property type="match status" value="2"/>
</dbReference>
<dbReference type="AlphaFoldDB" id="W9S022"/>
<sequence>MFCSTTYKNISYKSVQNHSPKPAVYDKEKLKSVIRRYDTDGDGNLSRKELKKAFKELGATAPGWRAIRALCHADKNRDGFISEEELANLVHYAAQRGYVL</sequence>
<accession>W9S022</accession>
<dbReference type="EMBL" id="KE345892">
    <property type="protein sequence ID" value="EXC19753.1"/>
    <property type="molecule type" value="Genomic_DNA"/>
</dbReference>
<evidence type="ECO:0000256" key="1">
    <source>
        <dbReference type="ARBA" id="ARBA00022837"/>
    </source>
</evidence>
<dbReference type="STRING" id="981085.W9S022"/>
<dbReference type="InterPro" id="IPR011992">
    <property type="entry name" value="EF-hand-dom_pair"/>
</dbReference>